<feature type="signal peptide" evidence="4">
    <location>
        <begin position="1"/>
        <end position="29"/>
    </location>
</feature>
<dbReference type="GO" id="GO:0005615">
    <property type="term" value="C:extracellular space"/>
    <property type="evidence" value="ECO:0007669"/>
    <property type="project" value="TreeGrafter"/>
</dbReference>
<dbReference type="OrthoDB" id="8175281at2759"/>
<evidence type="ECO:0000256" key="4">
    <source>
        <dbReference type="SAM" id="SignalP"/>
    </source>
</evidence>
<accession>A0A034V942</accession>
<gene>
    <name evidence="5" type="primary">TAKT</name>
</gene>
<proteinExistence type="inferred from homology"/>
<evidence type="ECO:0000256" key="1">
    <source>
        <dbReference type="ARBA" id="ARBA00022729"/>
    </source>
</evidence>
<dbReference type="PANTHER" id="PTHR11008:SF25">
    <property type="entry name" value="IP09473P-RELATED"/>
    <property type="match status" value="1"/>
</dbReference>
<evidence type="ECO:0000313" key="5">
    <source>
        <dbReference type="EMBL" id="JAC38627.1"/>
    </source>
</evidence>
<evidence type="ECO:0000256" key="3">
    <source>
        <dbReference type="ARBA" id="ARBA00060902"/>
    </source>
</evidence>
<dbReference type="FunFam" id="3.15.10.30:FF:000001">
    <property type="entry name" value="Takeout-like protein 1"/>
    <property type="match status" value="1"/>
</dbReference>
<dbReference type="GO" id="GO:0007623">
    <property type="term" value="P:circadian rhythm"/>
    <property type="evidence" value="ECO:0007669"/>
    <property type="project" value="UniProtKB-ARBA"/>
</dbReference>
<dbReference type="AlphaFoldDB" id="A0A034V942"/>
<organism evidence="5">
    <name type="scientific">Bactrocera dorsalis</name>
    <name type="common">Oriental fruit fly</name>
    <name type="synonym">Dacus dorsalis</name>
    <dbReference type="NCBI Taxonomy" id="27457"/>
    <lineage>
        <taxon>Eukaryota</taxon>
        <taxon>Metazoa</taxon>
        <taxon>Ecdysozoa</taxon>
        <taxon>Arthropoda</taxon>
        <taxon>Hexapoda</taxon>
        <taxon>Insecta</taxon>
        <taxon>Pterygota</taxon>
        <taxon>Neoptera</taxon>
        <taxon>Endopterygota</taxon>
        <taxon>Diptera</taxon>
        <taxon>Brachycera</taxon>
        <taxon>Muscomorpha</taxon>
        <taxon>Tephritoidea</taxon>
        <taxon>Tephritidae</taxon>
        <taxon>Bactrocera</taxon>
        <taxon>Bactrocera</taxon>
    </lineage>
</organism>
<dbReference type="InterPro" id="IPR038606">
    <property type="entry name" value="To_sf"/>
</dbReference>
<keyword evidence="1 4" id="KW-0732">Signal</keyword>
<comment type="similarity">
    <text evidence="3">Belongs to the TO family.</text>
</comment>
<dbReference type="SMART" id="SM00700">
    <property type="entry name" value="JHBP"/>
    <property type="match status" value="1"/>
</dbReference>
<keyword evidence="2" id="KW-0090">Biological rhythms</keyword>
<sequence length="279" mass="31896">MQYNSANSRRLAAMKGLLIVFACVGVAHCVEFYTEKPSYMQTCRINDPEFVKCSTSSIQKLMTQLGKGIPEVEEVIGTFDPLKVKEIQFAQDNQGAVQLHANLTDMVATGLSSMIIKESKVSKKDYSWETKVFIPKLRLEGQYKMSGKILLIPLNGAGHMFIEIENLNLLMRTKTRLYEKGGFTFYNVTKLRMDLNPGGVKTNFEKIFNGNSKEVERSTNLFFNENWREFFEALRPLITETVETTMLEILQKVFHLIPANFFVEDIPTSTELYKKGKKK</sequence>
<dbReference type="InterPro" id="IPR010562">
    <property type="entry name" value="Haemolymph_juvenile_hormone-bd"/>
</dbReference>
<dbReference type="Pfam" id="PF06585">
    <property type="entry name" value="JHBP"/>
    <property type="match status" value="1"/>
</dbReference>
<dbReference type="EMBL" id="GAKP01020325">
    <property type="protein sequence ID" value="JAC38627.1"/>
    <property type="molecule type" value="Transcribed_RNA"/>
</dbReference>
<name>A0A034V942_BACDO</name>
<feature type="chain" id="PRO_5044537659" evidence="4">
    <location>
        <begin position="30"/>
        <end position="279"/>
    </location>
</feature>
<reference evidence="5" key="1">
    <citation type="journal article" date="2014" name="BMC Genomics">
        <title>Characterizing the developmental transcriptome of the oriental fruit fly, Bactrocera dorsalis (Diptera: Tephritidae) through comparative genomic analysis with Drosophila melanogaster utilizing modENCODE datasets.</title>
        <authorList>
            <person name="Geib S.M."/>
            <person name="Calla B."/>
            <person name="Hall B."/>
            <person name="Hou S."/>
            <person name="Manoukis N.C."/>
        </authorList>
    </citation>
    <scope>NUCLEOTIDE SEQUENCE</scope>
    <source>
        <strain evidence="5">Punador</strain>
    </source>
</reference>
<dbReference type="PANTHER" id="PTHR11008">
    <property type="entry name" value="PROTEIN TAKEOUT-LIKE PROTEIN"/>
    <property type="match status" value="1"/>
</dbReference>
<protein>
    <submittedName>
        <fullName evidence="5">Protein takeout</fullName>
    </submittedName>
</protein>
<dbReference type="Gene3D" id="3.15.10.30">
    <property type="entry name" value="Haemolymph juvenile hormone binding protein"/>
    <property type="match status" value="1"/>
</dbReference>
<evidence type="ECO:0000256" key="2">
    <source>
        <dbReference type="ARBA" id="ARBA00023108"/>
    </source>
</evidence>